<name>A0A1B6LX16_9HEMI</name>
<sequence length="123" mass="12302">MIAVAFAFLIACSAVTAIPRPGPAPRAAPQPRPGPPANGPAPDPYIGGFGGLGGYYGGGLGFGGIGCEYPAYGVTEQFVYSEPPVFLGEEVLIPEVAVFGGYGGGYPYGYGGGFGGLNGGFLY</sequence>
<feature type="region of interest" description="Disordered" evidence="1">
    <location>
        <begin position="22"/>
        <end position="43"/>
    </location>
</feature>
<reference evidence="3" key="1">
    <citation type="submission" date="2015-11" db="EMBL/GenBank/DDBJ databases">
        <title>De novo transcriptome assembly of four potential Pierce s Disease insect vectors from Arizona vineyards.</title>
        <authorList>
            <person name="Tassone E.E."/>
        </authorList>
    </citation>
    <scope>NUCLEOTIDE SEQUENCE</scope>
</reference>
<dbReference type="EMBL" id="GEBQ01011770">
    <property type="protein sequence ID" value="JAT28207.1"/>
    <property type="molecule type" value="Transcribed_RNA"/>
</dbReference>
<keyword evidence="2" id="KW-0732">Signal</keyword>
<proteinExistence type="predicted"/>
<feature type="chain" id="PRO_5008587737" evidence="2">
    <location>
        <begin position="18"/>
        <end position="123"/>
    </location>
</feature>
<gene>
    <name evidence="3" type="ORF">g.13287</name>
</gene>
<evidence type="ECO:0000256" key="1">
    <source>
        <dbReference type="SAM" id="MobiDB-lite"/>
    </source>
</evidence>
<dbReference type="AlphaFoldDB" id="A0A1B6LX16"/>
<evidence type="ECO:0000313" key="3">
    <source>
        <dbReference type="EMBL" id="JAT28207.1"/>
    </source>
</evidence>
<evidence type="ECO:0000256" key="2">
    <source>
        <dbReference type="SAM" id="SignalP"/>
    </source>
</evidence>
<accession>A0A1B6LX16</accession>
<protein>
    <submittedName>
        <fullName evidence="3">Uncharacterized protein</fullName>
    </submittedName>
</protein>
<feature type="signal peptide" evidence="2">
    <location>
        <begin position="1"/>
        <end position="17"/>
    </location>
</feature>
<organism evidence="3">
    <name type="scientific">Graphocephala atropunctata</name>
    <dbReference type="NCBI Taxonomy" id="36148"/>
    <lineage>
        <taxon>Eukaryota</taxon>
        <taxon>Metazoa</taxon>
        <taxon>Ecdysozoa</taxon>
        <taxon>Arthropoda</taxon>
        <taxon>Hexapoda</taxon>
        <taxon>Insecta</taxon>
        <taxon>Pterygota</taxon>
        <taxon>Neoptera</taxon>
        <taxon>Paraneoptera</taxon>
        <taxon>Hemiptera</taxon>
        <taxon>Auchenorrhyncha</taxon>
        <taxon>Membracoidea</taxon>
        <taxon>Cicadellidae</taxon>
        <taxon>Cicadellinae</taxon>
        <taxon>Cicadellini</taxon>
        <taxon>Graphocephala</taxon>
    </lineage>
</organism>